<feature type="compositionally biased region" description="Low complexity" evidence="6">
    <location>
        <begin position="63"/>
        <end position="75"/>
    </location>
</feature>
<evidence type="ECO:0000313" key="8">
    <source>
        <dbReference type="Proteomes" id="UP001465976"/>
    </source>
</evidence>
<sequence>MVHIQMTEELYQTSWRPIPVDQVPAIPTSGPNNGLGVPPLPSPAMRELEALGNLKKSPPPGAKPAGAYRPPGARGLATPAIFKREDEGGMPSRPGSGANTPQRGYSPAPNAHGRGGRYVPGAAPGGDGRQGQNGRNPSPSPRPGQGRNDSGGKDKGEGRKRNKGAKKGNNAEKNGGTSGRPSIDLPPPPTNLTNGNGAAHEIDAGLMTPVTPGGDGALDPIAKKVRNLTKKLKAIEELKEKAKRGERLEATQVKKMDGEAEIKAELASLGATA</sequence>
<keyword evidence="1" id="KW-0396">Initiation factor</keyword>
<dbReference type="EMBL" id="JBAHYK010002142">
    <property type="protein sequence ID" value="KAL0565731.1"/>
    <property type="molecule type" value="Genomic_DNA"/>
</dbReference>
<organism evidence="7 8">
    <name type="scientific">Marasmius crinis-equi</name>
    <dbReference type="NCBI Taxonomy" id="585013"/>
    <lineage>
        <taxon>Eukaryota</taxon>
        <taxon>Fungi</taxon>
        <taxon>Dikarya</taxon>
        <taxon>Basidiomycota</taxon>
        <taxon>Agaricomycotina</taxon>
        <taxon>Agaricomycetes</taxon>
        <taxon>Agaricomycetidae</taxon>
        <taxon>Agaricales</taxon>
        <taxon>Marasmiineae</taxon>
        <taxon>Marasmiaceae</taxon>
        <taxon>Marasmius</taxon>
    </lineage>
</organism>
<feature type="compositionally biased region" description="Basic and acidic residues" evidence="6">
    <location>
        <begin position="150"/>
        <end position="159"/>
    </location>
</feature>
<name>A0ABR3ES54_9AGAR</name>
<dbReference type="Proteomes" id="UP001465976">
    <property type="component" value="Unassembled WGS sequence"/>
</dbReference>
<keyword evidence="3" id="KW-0677">Repeat</keyword>
<feature type="coiled-coil region" evidence="5">
    <location>
        <begin position="221"/>
        <end position="248"/>
    </location>
</feature>
<keyword evidence="8" id="KW-1185">Reference proteome</keyword>
<feature type="region of interest" description="Disordered" evidence="6">
    <location>
        <begin position="22"/>
        <end position="200"/>
    </location>
</feature>
<protein>
    <submittedName>
        <fullName evidence="7">Uncharacterized protein</fullName>
    </submittedName>
</protein>
<keyword evidence="5" id="KW-0175">Coiled coil</keyword>
<dbReference type="PANTHER" id="PTHR13227">
    <property type="entry name" value="EUKARYOTIC TRANSLATION INITIATION FACTOR 2A"/>
    <property type="match status" value="1"/>
</dbReference>
<proteinExistence type="predicted"/>
<reference evidence="7 8" key="1">
    <citation type="submission" date="2024-02" db="EMBL/GenBank/DDBJ databases">
        <title>A draft genome for the cacao thread blight pathogen Marasmius crinis-equi.</title>
        <authorList>
            <person name="Cohen S.P."/>
            <person name="Baruah I.K."/>
            <person name="Amoako-Attah I."/>
            <person name="Bukari Y."/>
            <person name="Meinhardt L.W."/>
            <person name="Bailey B.A."/>
        </authorList>
    </citation>
    <scope>NUCLEOTIDE SEQUENCE [LARGE SCALE GENOMIC DNA]</scope>
    <source>
        <strain evidence="7 8">GH-76</strain>
    </source>
</reference>
<evidence type="ECO:0000256" key="3">
    <source>
        <dbReference type="ARBA" id="ARBA00022737"/>
    </source>
</evidence>
<dbReference type="PANTHER" id="PTHR13227:SF0">
    <property type="entry name" value="EUKARYOTIC TRANSLATION INITIATION FACTOR 2A"/>
    <property type="match status" value="1"/>
</dbReference>
<evidence type="ECO:0000313" key="7">
    <source>
        <dbReference type="EMBL" id="KAL0565731.1"/>
    </source>
</evidence>
<comment type="caution">
    <text evidence="7">The sequence shown here is derived from an EMBL/GenBank/DDBJ whole genome shotgun (WGS) entry which is preliminary data.</text>
</comment>
<evidence type="ECO:0000256" key="6">
    <source>
        <dbReference type="SAM" id="MobiDB-lite"/>
    </source>
</evidence>
<gene>
    <name evidence="7" type="ORF">V5O48_016294</name>
</gene>
<evidence type="ECO:0000256" key="2">
    <source>
        <dbReference type="ARBA" id="ARBA00022574"/>
    </source>
</evidence>
<evidence type="ECO:0000256" key="5">
    <source>
        <dbReference type="SAM" id="Coils"/>
    </source>
</evidence>
<keyword evidence="4" id="KW-0648">Protein biosynthesis</keyword>
<evidence type="ECO:0000256" key="4">
    <source>
        <dbReference type="ARBA" id="ARBA00022917"/>
    </source>
</evidence>
<dbReference type="InterPro" id="IPR011387">
    <property type="entry name" value="TIF2A"/>
</dbReference>
<evidence type="ECO:0000256" key="1">
    <source>
        <dbReference type="ARBA" id="ARBA00022540"/>
    </source>
</evidence>
<accession>A0ABR3ES54</accession>
<keyword evidence="2" id="KW-0853">WD repeat</keyword>